<keyword evidence="6" id="KW-0493">Microtubule</keyword>
<dbReference type="InterPro" id="IPR001084">
    <property type="entry name" value="MAP_tubulin-bd_rpt"/>
</dbReference>
<keyword evidence="4" id="KW-0677">Repeat</keyword>
<evidence type="ECO:0000256" key="3">
    <source>
        <dbReference type="ARBA" id="ARBA00022553"/>
    </source>
</evidence>
<evidence type="ECO:0000256" key="7">
    <source>
        <dbReference type="SAM" id="MobiDB-lite"/>
    </source>
</evidence>
<protein>
    <recommendedName>
        <fullName evidence="6">Microtubule-associated protein</fullName>
    </recommendedName>
</protein>
<evidence type="ECO:0000313" key="9">
    <source>
        <dbReference type="Proteomes" id="UP000076858"/>
    </source>
</evidence>
<keyword evidence="5 6" id="KW-0206">Cytoskeleton</keyword>
<feature type="region of interest" description="Disordered" evidence="7">
    <location>
        <begin position="197"/>
        <end position="217"/>
    </location>
</feature>
<gene>
    <name evidence="8" type="ORF">APZ42_011068</name>
</gene>
<dbReference type="PANTHER" id="PTHR11501">
    <property type="entry name" value="MICROTUBULE-ASSOCIATED PROTEIN"/>
    <property type="match status" value="1"/>
</dbReference>
<evidence type="ECO:0000256" key="2">
    <source>
        <dbReference type="ARBA" id="ARBA00022490"/>
    </source>
</evidence>
<evidence type="ECO:0000256" key="1">
    <source>
        <dbReference type="ARBA" id="ARBA00004245"/>
    </source>
</evidence>
<dbReference type="AlphaFoldDB" id="A0A162T6H4"/>
<dbReference type="GO" id="GO:0043005">
    <property type="term" value="C:neuron projection"/>
    <property type="evidence" value="ECO:0007669"/>
    <property type="project" value="TreeGrafter"/>
</dbReference>
<keyword evidence="9" id="KW-1185">Reference proteome</keyword>
<dbReference type="PROSITE" id="PS00229">
    <property type="entry name" value="TAU_MAP_1"/>
    <property type="match status" value="3"/>
</dbReference>
<feature type="region of interest" description="Disordered" evidence="7">
    <location>
        <begin position="254"/>
        <end position="298"/>
    </location>
</feature>
<dbReference type="GO" id="GO:0008017">
    <property type="term" value="F:microtubule binding"/>
    <property type="evidence" value="ECO:0007669"/>
    <property type="project" value="InterPro"/>
</dbReference>
<dbReference type="OrthoDB" id="9378527at2759"/>
<dbReference type="EMBL" id="LRGB01000007">
    <property type="protein sequence ID" value="KZS21952.1"/>
    <property type="molecule type" value="Genomic_DNA"/>
</dbReference>
<dbReference type="PROSITE" id="PS51491">
    <property type="entry name" value="TAU_MAP_2"/>
    <property type="match status" value="4"/>
</dbReference>
<dbReference type="GO" id="GO:0000226">
    <property type="term" value="P:microtubule cytoskeleton organization"/>
    <property type="evidence" value="ECO:0007669"/>
    <property type="project" value="TreeGrafter"/>
</dbReference>
<dbReference type="STRING" id="35525.A0A162T6H4"/>
<evidence type="ECO:0000256" key="5">
    <source>
        <dbReference type="ARBA" id="ARBA00023212"/>
    </source>
</evidence>
<accession>A0A162T6H4</accession>
<dbReference type="PANTHER" id="PTHR11501:SF18">
    <property type="entry name" value="MICROTUBULE-ASSOCIATED PROTEIN"/>
    <property type="match status" value="1"/>
</dbReference>
<keyword evidence="3" id="KW-0597">Phosphoprotein</keyword>
<feature type="compositionally biased region" description="Basic and acidic residues" evidence="7">
    <location>
        <begin position="1"/>
        <end position="24"/>
    </location>
</feature>
<evidence type="ECO:0000313" key="8">
    <source>
        <dbReference type="EMBL" id="KZS21952.1"/>
    </source>
</evidence>
<name>A0A162T6H4_9CRUS</name>
<feature type="compositionally biased region" description="Polar residues" evidence="7">
    <location>
        <begin position="277"/>
        <end position="298"/>
    </location>
</feature>
<reference evidence="8 9" key="1">
    <citation type="submission" date="2016-03" db="EMBL/GenBank/DDBJ databases">
        <title>EvidentialGene: Evidence-directed Construction of Genes on Genomes.</title>
        <authorList>
            <person name="Gilbert D.G."/>
            <person name="Choi J.-H."/>
            <person name="Mockaitis K."/>
            <person name="Colbourne J."/>
            <person name="Pfrender M."/>
        </authorList>
    </citation>
    <scope>NUCLEOTIDE SEQUENCE [LARGE SCALE GENOMIC DNA]</scope>
    <source>
        <strain evidence="8 9">Xinb3</strain>
        <tissue evidence="8">Complete organism</tissue>
    </source>
</reference>
<feature type="compositionally biased region" description="Polar residues" evidence="7">
    <location>
        <begin position="49"/>
        <end position="83"/>
    </location>
</feature>
<evidence type="ECO:0000256" key="4">
    <source>
        <dbReference type="ARBA" id="ARBA00022737"/>
    </source>
</evidence>
<feature type="compositionally biased region" description="Basic and acidic residues" evidence="7">
    <location>
        <begin position="31"/>
        <end position="48"/>
    </location>
</feature>
<proteinExistence type="predicted"/>
<keyword evidence="2 6" id="KW-0963">Cytoplasm</keyword>
<dbReference type="GO" id="GO:0031175">
    <property type="term" value="P:neuron projection development"/>
    <property type="evidence" value="ECO:0007669"/>
    <property type="project" value="TreeGrafter"/>
</dbReference>
<dbReference type="GO" id="GO:0005874">
    <property type="term" value="C:microtubule"/>
    <property type="evidence" value="ECO:0007669"/>
    <property type="project" value="UniProtKB-KW"/>
</dbReference>
<organism evidence="8 9">
    <name type="scientific">Daphnia magna</name>
    <dbReference type="NCBI Taxonomy" id="35525"/>
    <lineage>
        <taxon>Eukaryota</taxon>
        <taxon>Metazoa</taxon>
        <taxon>Ecdysozoa</taxon>
        <taxon>Arthropoda</taxon>
        <taxon>Crustacea</taxon>
        <taxon>Branchiopoda</taxon>
        <taxon>Diplostraca</taxon>
        <taxon>Cladocera</taxon>
        <taxon>Anomopoda</taxon>
        <taxon>Daphniidae</taxon>
        <taxon>Daphnia</taxon>
    </lineage>
</organism>
<comment type="caution">
    <text evidence="8">The sequence shown here is derived from an EMBL/GenBank/DDBJ whole genome shotgun (WGS) entry which is preliminary data.</text>
</comment>
<comment type="subcellular location">
    <subcellularLocation>
        <location evidence="1 6">Cytoplasm</location>
        <location evidence="1 6">Cytoskeleton</location>
    </subcellularLocation>
</comment>
<feature type="compositionally biased region" description="Low complexity" evidence="7">
    <location>
        <begin position="262"/>
        <end position="276"/>
    </location>
</feature>
<sequence>MADIETCSRRDLEGVSLDESRESRPSPTPQEGDHDSGVDESTQAKEPRSLNNTLQKTNSRTSVTSSKIPINTRLTESPTTPSKMAQKVPMNKVQVGFAPSPNLKTVHSKIDSLANANYKPGGGNVKIESKKIQIEAKPRIGARNENYTPSGGDVKIQSVKLQWNARPKIGSLENATHKPGGGNVKIESKKVQVEAKSRIGSLENANHKPGGGDKKIESRKLEYNAKSKVGSIVNMKHVPGGGNVKIFDDKEYLKQRGDSRLSKTSSSKASSEGRASITQSPEPTFLQPSDMSFPNTRT</sequence>
<feature type="region of interest" description="Disordered" evidence="7">
    <location>
        <begin position="1"/>
        <end position="85"/>
    </location>
</feature>
<dbReference type="Proteomes" id="UP000076858">
    <property type="component" value="Unassembled WGS sequence"/>
</dbReference>
<dbReference type="Pfam" id="PF00418">
    <property type="entry name" value="Tubulin-binding"/>
    <property type="match status" value="4"/>
</dbReference>
<evidence type="ECO:0000256" key="6">
    <source>
        <dbReference type="RuleBase" id="RU000686"/>
    </source>
</evidence>
<dbReference type="InterPro" id="IPR027324">
    <property type="entry name" value="MAP2/MAP4/Tau"/>
</dbReference>